<dbReference type="PANTHER" id="PTHR30537">
    <property type="entry name" value="HTH-TYPE TRANSCRIPTIONAL REGULATOR"/>
    <property type="match status" value="1"/>
</dbReference>
<protein>
    <submittedName>
        <fullName evidence="6">Transcriptional regulator</fullName>
    </submittedName>
</protein>
<evidence type="ECO:0000259" key="5">
    <source>
        <dbReference type="PROSITE" id="PS50931"/>
    </source>
</evidence>
<dbReference type="SUPFAM" id="SSF46785">
    <property type="entry name" value="Winged helix' DNA-binding domain"/>
    <property type="match status" value="1"/>
</dbReference>
<dbReference type="eggNOG" id="COG0583">
    <property type="taxonomic scope" value="Bacteria"/>
</dbReference>
<dbReference type="PROSITE" id="PS50931">
    <property type="entry name" value="HTH_LYSR"/>
    <property type="match status" value="1"/>
</dbReference>
<evidence type="ECO:0000256" key="1">
    <source>
        <dbReference type="ARBA" id="ARBA00009437"/>
    </source>
</evidence>
<gene>
    <name evidence="6" type="ordered locus">Fraau_1195</name>
</gene>
<sequence length="303" mass="33542">MNSELELLKIFRAAAEASSFREAAVRLGHSPQAVTRAVQALEHHYGELLFHRNTRQIRITRFGEELLRRSRPLLEQFDQLWEAPSRQRDVEINGTVRISAPHSMGSRAVIAAVREITRRHPELALDVRLSDQVADAVDEGIDVGIRVGFMRDSRFVARKARDMRLHIVASPELIAKTGAPAEPDSLASLPLIAAVDINTGRPWPWYLAGGQQFAPDKPALIADDADMELAGVLEGLGLAQMADYMVAPLIRNGQLIRLLAGHEPPAWGLYIYRPQRGPVSPRVRVVFDALHAAVAALPALDRH</sequence>
<dbReference type="KEGG" id="fau:Fraau_1195"/>
<dbReference type="EMBL" id="CP003350">
    <property type="protein sequence ID" value="AFC85654.1"/>
    <property type="molecule type" value="Genomic_DNA"/>
</dbReference>
<dbReference type="PANTHER" id="PTHR30537:SF5">
    <property type="entry name" value="HTH-TYPE TRANSCRIPTIONAL ACTIVATOR TTDR-RELATED"/>
    <property type="match status" value="1"/>
</dbReference>
<dbReference type="CDD" id="cd08422">
    <property type="entry name" value="PBP2_CrgA_like"/>
    <property type="match status" value="1"/>
</dbReference>
<dbReference type="Gene3D" id="1.10.10.10">
    <property type="entry name" value="Winged helix-like DNA-binding domain superfamily/Winged helix DNA-binding domain"/>
    <property type="match status" value="1"/>
</dbReference>
<dbReference type="InterPro" id="IPR058163">
    <property type="entry name" value="LysR-type_TF_proteobact-type"/>
</dbReference>
<feature type="domain" description="HTH lysR-type" evidence="5">
    <location>
        <begin position="1"/>
        <end position="60"/>
    </location>
</feature>
<dbReference type="Proteomes" id="UP000005234">
    <property type="component" value="Chromosome"/>
</dbReference>
<keyword evidence="7" id="KW-1185">Reference proteome</keyword>
<evidence type="ECO:0000256" key="2">
    <source>
        <dbReference type="ARBA" id="ARBA00023015"/>
    </source>
</evidence>
<dbReference type="OrthoDB" id="8885940at2"/>
<organism evidence="6 7">
    <name type="scientific">Frateuria aurantia (strain ATCC 33424 / DSM 6220 / KCTC 2777 / LMG 1558 / NBRC 3245 / NCIMB 13370)</name>
    <name type="common">Acetobacter aurantius</name>
    <dbReference type="NCBI Taxonomy" id="767434"/>
    <lineage>
        <taxon>Bacteria</taxon>
        <taxon>Pseudomonadati</taxon>
        <taxon>Pseudomonadota</taxon>
        <taxon>Gammaproteobacteria</taxon>
        <taxon>Lysobacterales</taxon>
        <taxon>Rhodanobacteraceae</taxon>
        <taxon>Frateuria</taxon>
    </lineage>
</organism>
<dbReference type="InterPro" id="IPR005119">
    <property type="entry name" value="LysR_subst-bd"/>
</dbReference>
<dbReference type="InterPro" id="IPR000847">
    <property type="entry name" value="LysR_HTH_N"/>
</dbReference>
<dbReference type="InterPro" id="IPR036388">
    <property type="entry name" value="WH-like_DNA-bd_sf"/>
</dbReference>
<proteinExistence type="inferred from homology"/>
<keyword evidence="2" id="KW-0805">Transcription regulation</keyword>
<dbReference type="Pfam" id="PF03466">
    <property type="entry name" value="LysR_substrate"/>
    <property type="match status" value="1"/>
</dbReference>
<dbReference type="HOGENOM" id="CLU_039613_16_1_6"/>
<dbReference type="AlphaFoldDB" id="H8L4I0"/>
<evidence type="ECO:0000313" key="7">
    <source>
        <dbReference type="Proteomes" id="UP000005234"/>
    </source>
</evidence>
<reference evidence="6" key="1">
    <citation type="submission" date="2012-02" db="EMBL/GenBank/DDBJ databases">
        <title>The complete genome of Frateuria aurantia DSM 6220.</title>
        <authorList>
            <consortium name="US DOE Joint Genome Institute (JGI-PGF)"/>
            <person name="Lucas S."/>
            <person name="Copeland A."/>
            <person name="Lapidus A."/>
            <person name="Glavina del Rio T."/>
            <person name="Dalin E."/>
            <person name="Tice H."/>
            <person name="Bruce D."/>
            <person name="Goodwin L."/>
            <person name="Pitluck S."/>
            <person name="Peters L."/>
            <person name="Ovchinnikova G."/>
            <person name="Teshima H."/>
            <person name="Kyrpides N."/>
            <person name="Mavromatis K."/>
            <person name="Ivanova N."/>
            <person name="Brettin T."/>
            <person name="Detter J.C."/>
            <person name="Han C."/>
            <person name="Larimer F."/>
            <person name="Land M."/>
            <person name="Hauser L."/>
            <person name="Markowitz V."/>
            <person name="Cheng J.-F."/>
            <person name="Hugenholtz P."/>
            <person name="Woyke T."/>
            <person name="Wu D."/>
            <person name="Brambilla E."/>
            <person name="Klenk H.-P."/>
            <person name="Eisen J.A."/>
        </authorList>
    </citation>
    <scope>NUCLEOTIDE SEQUENCE</scope>
    <source>
        <strain evidence="6">DSM 6220</strain>
    </source>
</reference>
<dbReference type="SUPFAM" id="SSF53850">
    <property type="entry name" value="Periplasmic binding protein-like II"/>
    <property type="match status" value="1"/>
</dbReference>
<dbReference type="Gene3D" id="3.40.190.290">
    <property type="match status" value="1"/>
</dbReference>
<dbReference type="STRING" id="767434.Fraau_1195"/>
<dbReference type="Pfam" id="PF00126">
    <property type="entry name" value="HTH_1"/>
    <property type="match status" value="1"/>
</dbReference>
<dbReference type="InterPro" id="IPR036390">
    <property type="entry name" value="WH_DNA-bd_sf"/>
</dbReference>
<keyword evidence="3" id="KW-0238">DNA-binding</keyword>
<comment type="similarity">
    <text evidence="1">Belongs to the LysR transcriptional regulatory family.</text>
</comment>
<keyword evidence="4" id="KW-0804">Transcription</keyword>
<evidence type="ECO:0000256" key="3">
    <source>
        <dbReference type="ARBA" id="ARBA00023125"/>
    </source>
</evidence>
<evidence type="ECO:0000313" key="6">
    <source>
        <dbReference type="EMBL" id="AFC85654.1"/>
    </source>
</evidence>
<dbReference type="RefSeq" id="WP_014402660.1">
    <property type="nucleotide sequence ID" value="NC_017033.1"/>
</dbReference>
<dbReference type="GO" id="GO:0003700">
    <property type="term" value="F:DNA-binding transcription factor activity"/>
    <property type="evidence" value="ECO:0007669"/>
    <property type="project" value="InterPro"/>
</dbReference>
<evidence type="ECO:0000256" key="4">
    <source>
        <dbReference type="ARBA" id="ARBA00023163"/>
    </source>
</evidence>
<name>H8L4I0_FRAAD</name>
<dbReference type="GO" id="GO:0003677">
    <property type="term" value="F:DNA binding"/>
    <property type="evidence" value="ECO:0007669"/>
    <property type="project" value="UniProtKB-KW"/>
</dbReference>
<accession>H8L4I0</accession>